<dbReference type="GO" id="GO:0016747">
    <property type="term" value="F:acyltransferase activity, transferring groups other than amino-acyl groups"/>
    <property type="evidence" value="ECO:0007669"/>
    <property type="project" value="InterPro"/>
</dbReference>
<organism evidence="4 5">
    <name type="scientific">Nocardioides perillae</name>
    <dbReference type="NCBI Taxonomy" id="1119534"/>
    <lineage>
        <taxon>Bacteria</taxon>
        <taxon>Bacillati</taxon>
        <taxon>Actinomycetota</taxon>
        <taxon>Actinomycetes</taxon>
        <taxon>Propionibacteriales</taxon>
        <taxon>Nocardioidaceae</taxon>
        <taxon>Nocardioides</taxon>
    </lineage>
</organism>
<evidence type="ECO:0000256" key="2">
    <source>
        <dbReference type="ARBA" id="ARBA00023315"/>
    </source>
</evidence>
<keyword evidence="1 4" id="KW-0808">Transferase</keyword>
<evidence type="ECO:0000313" key="4">
    <source>
        <dbReference type="EMBL" id="NYG56185.1"/>
    </source>
</evidence>
<dbReference type="InterPro" id="IPR016181">
    <property type="entry name" value="Acyl_CoA_acyltransferase"/>
</dbReference>
<name>A0A7Y9RTS4_9ACTN</name>
<dbReference type="PANTHER" id="PTHR43877">
    <property type="entry name" value="AMINOALKYLPHOSPHONATE N-ACETYLTRANSFERASE-RELATED-RELATED"/>
    <property type="match status" value="1"/>
</dbReference>
<dbReference type="InterPro" id="IPR050832">
    <property type="entry name" value="Bact_Acetyltransf"/>
</dbReference>
<dbReference type="Proteomes" id="UP000544110">
    <property type="component" value="Unassembled WGS sequence"/>
</dbReference>
<sequence>MTRPSVTLREARPDDSEDVGFLTEVWAEVMRRCDAEDRAGDVVSLAARAAASPDERLILAEYDGQRAGAVLLRLATLTPLNLEPVVQSLSPHVHPAYRRKGVGKALVEAAAAFAEERGVAHVMTASSSGSREANRFMARLGFGPLATLRVAPTAVVRARTGAQRAPLRQPGQTRQLGQVLAARRAVRRESA</sequence>
<evidence type="ECO:0000313" key="5">
    <source>
        <dbReference type="Proteomes" id="UP000544110"/>
    </source>
</evidence>
<proteinExistence type="predicted"/>
<evidence type="ECO:0000259" key="3">
    <source>
        <dbReference type="PROSITE" id="PS51186"/>
    </source>
</evidence>
<dbReference type="PROSITE" id="PS51186">
    <property type="entry name" value="GNAT"/>
    <property type="match status" value="1"/>
</dbReference>
<dbReference type="RefSeq" id="WP_179518486.1">
    <property type="nucleotide sequence ID" value="NZ_JACCAC010000001.1"/>
</dbReference>
<comment type="caution">
    <text evidence="4">The sequence shown here is derived from an EMBL/GenBank/DDBJ whole genome shotgun (WGS) entry which is preliminary data.</text>
</comment>
<dbReference type="Gene3D" id="3.40.630.30">
    <property type="match status" value="1"/>
</dbReference>
<keyword evidence="5" id="KW-1185">Reference proteome</keyword>
<dbReference type="AlphaFoldDB" id="A0A7Y9RTS4"/>
<dbReference type="InterPro" id="IPR000182">
    <property type="entry name" value="GNAT_dom"/>
</dbReference>
<protein>
    <submittedName>
        <fullName evidence="4">GNAT superfamily N-acetyltransferase</fullName>
    </submittedName>
</protein>
<feature type="domain" description="N-acetyltransferase" evidence="3">
    <location>
        <begin position="6"/>
        <end position="162"/>
    </location>
</feature>
<gene>
    <name evidence="4" type="ORF">BJ989_002489</name>
</gene>
<dbReference type="SUPFAM" id="SSF55729">
    <property type="entry name" value="Acyl-CoA N-acyltransferases (Nat)"/>
    <property type="match status" value="1"/>
</dbReference>
<reference evidence="4 5" key="1">
    <citation type="submission" date="2020-07" db="EMBL/GenBank/DDBJ databases">
        <title>Sequencing the genomes of 1000 actinobacteria strains.</title>
        <authorList>
            <person name="Klenk H.-P."/>
        </authorList>
    </citation>
    <scope>NUCLEOTIDE SEQUENCE [LARGE SCALE GENOMIC DNA]</scope>
    <source>
        <strain evidence="4 5">DSM 24552</strain>
    </source>
</reference>
<accession>A0A7Y9RTS4</accession>
<keyword evidence="2" id="KW-0012">Acyltransferase</keyword>
<dbReference type="CDD" id="cd04301">
    <property type="entry name" value="NAT_SF"/>
    <property type="match status" value="1"/>
</dbReference>
<dbReference type="EMBL" id="JACCAC010000001">
    <property type="protein sequence ID" value="NYG56185.1"/>
    <property type="molecule type" value="Genomic_DNA"/>
</dbReference>
<dbReference type="Pfam" id="PF00583">
    <property type="entry name" value="Acetyltransf_1"/>
    <property type="match status" value="1"/>
</dbReference>
<evidence type="ECO:0000256" key="1">
    <source>
        <dbReference type="ARBA" id="ARBA00022679"/>
    </source>
</evidence>